<dbReference type="CDD" id="cd06558">
    <property type="entry name" value="crotonase-like"/>
    <property type="match status" value="1"/>
</dbReference>
<dbReference type="Gene3D" id="3.90.226.10">
    <property type="entry name" value="2-enoyl-CoA Hydratase, Chain A, domain 1"/>
    <property type="match status" value="1"/>
</dbReference>
<evidence type="ECO:0000256" key="1">
    <source>
        <dbReference type="ARBA" id="ARBA00001709"/>
    </source>
</evidence>
<keyword evidence="3" id="KW-0378">Hydrolase</keyword>
<dbReference type="OrthoDB" id="1737613at2759"/>
<proteinExistence type="predicted"/>
<dbReference type="InterPro" id="IPR029045">
    <property type="entry name" value="ClpP/crotonase-like_dom_sf"/>
</dbReference>
<comment type="caution">
    <text evidence="5">The sequence shown here is derived from an EMBL/GenBank/DDBJ whole genome shotgun (WGS) entry which is preliminary data.</text>
</comment>
<comment type="catalytic activity">
    <reaction evidence="1">
        <text>3-hydroxy-2-methylpropanoyl-CoA + H2O = 3-hydroxy-2-methylpropanoate + CoA + H(+)</text>
        <dbReference type="Rhea" id="RHEA:20888"/>
        <dbReference type="ChEBI" id="CHEBI:11805"/>
        <dbReference type="ChEBI" id="CHEBI:15377"/>
        <dbReference type="ChEBI" id="CHEBI:15378"/>
        <dbReference type="ChEBI" id="CHEBI:57287"/>
        <dbReference type="ChEBI" id="CHEBI:57340"/>
        <dbReference type="EC" id="3.1.2.4"/>
    </reaction>
</comment>
<evidence type="ECO:0000313" key="6">
    <source>
        <dbReference type="Proteomes" id="UP000187209"/>
    </source>
</evidence>
<evidence type="ECO:0000313" key="5">
    <source>
        <dbReference type="EMBL" id="OMJ81050.1"/>
    </source>
</evidence>
<dbReference type="EMBL" id="MPUH01000396">
    <property type="protein sequence ID" value="OMJ81050.1"/>
    <property type="molecule type" value="Genomic_DNA"/>
</dbReference>
<organism evidence="5 6">
    <name type="scientific">Stentor coeruleus</name>
    <dbReference type="NCBI Taxonomy" id="5963"/>
    <lineage>
        <taxon>Eukaryota</taxon>
        <taxon>Sar</taxon>
        <taxon>Alveolata</taxon>
        <taxon>Ciliophora</taxon>
        <taxon>Postciliodesmatophora</taxon>
        <taxon>Heterotrichea</taxon>
        <taxon>Heterotrichida</taxon>
        <taxon>Stentoridae</taxon>
        <taxon>Stentor</taxon>
    </lineage>
</organism>
<evidence type="ECO:0000256" key="2">
    <source>
        <dbReference type="ARBA" id="ARBA00011915"/>
    </source>
</evidence>
<dbReference type="SUPFAM" id="SSF52096">
    <property type="entry name" value="ClpP/crotonase"/>
    <property type="match status" value="1"/>
</dbReference>
<dbReference type="InterPro" id="IPR045004">
    <property type="entry name" value="ECH_dom"/>
</dbReference>
<dbReference type="EC" id="3.1.2.4" evidence="2"/>
<reference evidence="5 6" key="1">
    <citation type="submission" date="2016-11" db="EMBL/GenBank/DDBJ databases">
        <title>The macronuclear genome of Stentor coeruleus: a giant cell with tiny introns.</title>
        <authorList>
            <person name="Slabodnick M."/>
            <person name="Ruby J.G."/>
            <person name="Reiff S.B."/>
            <person name="Swart E.C."/>
            <person name="Gosai S."/>
            <person name="Prabakaran S."/>
            <person name="Witkowska E."/>
            <person name="Larue G.E."/>
            <person name="Fisher S."/>
            <person name="Freeman R.M."/>
            <person name="Gunawardena J."/>
            <person name="Chu W."/>
            <person name="Stover N.A."/>
            <person name="Gregory B.D."/>
            <person name="Nowacki M."/>
            <person name="Derisi J."/>
            <person name="Roy S.W."/>
            <person name="Marshall W.F."/>
            <person name="Sood P."/>
        </authorList>
    </citation>
    <scope>NUCLEOTIDE SEQUENCE [LARGE SCALE GENOMIC DNA]</scope>
    <source>
        <strain evidence="5">WM001</strain>
    </source>
</reference>
<keyword evidence="6" id="KW-1185">Reference proteome</keyword>
<sequence>MEEIEFRDYGGVARVHINRPSALNSINLDMVSKIRSCIQGNRDKEIVMTGEGRAFCAGGDVVAVVSKNIPVIDYFRNEFVLDYEISCIPTPRIAILDGITMGGGVGLSMACSHRVLTNKTLWAMPETIIGFFPDVGASYFLNKLCCRELGLYLGLTGRHLTGVDAFFSGISSIYIPEITENIKNSILNLGQACLASYQITPDSNNSQILRDLPLIQQFFDSNFTLENIFERLASSNDPWCQKTLSTLNEMCPFSLKLTREMFNRGQSLSYFEVLEMDLNLCKKVCQDEPYNFRHGITWRIIEKKKTRPQWQPSTLQEVPEAQIQNYFSDFPLKLILHKL</sequence>
<evidence type="ECO:0000259" key="4">
    <source>
        <dbReference type="Pfam" id="PF16113"/>
    </source>
</evidence>
<evidence type="ECO:0000256" key="3">
    <source>
        <dbReference type="ARBA" id="ARBA00022801"/>
    </source>
</evidence>
<dbReference type="Proteomes" id="UP000187209">
    <property type="component" value="Unassembled WGS sequence"/>
</dbReference>
<gene>
    <name evidence="5" type="ORF">SteCoe_18556</name>
</gene>
<dbReference type="Pfam" id="PF16113">
    <property type="entry name" value="ECH_2"/>
    <property type="match status" value="1"/>
</dbReference>
<protein>
    <recommendedName>
        <fullName evidence="2">3-hydroxyisobutyryl-CoA hydrolase</fullName>
        <ecNumber evidence="2">3.1.2.4</ecNumber>
    </recommendedName>
</protein>
<dbReference type="PANTHER" id="PTHR43176:SF3">
    <property type="entry name" value="3-HYDROXYISOBUTYRYL-COA HYDROLASE, MITOCHONDRIAL"/>
    <property type="match status" value="1"/>
</dbReference>
<accession>A0A1R2BWA0</accession>
<dbReference type="GO" id="GO:0005739">
    <property type="term" value="C:mitochondrion"/>
    <property type="evidence" value="ECO:0007669"/>
    <property type="project" value="TreeGrafter"/>
</dbReference>
<dbReference type="GO" id="GO:0006574">
    <property type="term" value="P:L-valine catabolic process"/>
    <property type="evidence" value="ECO:0007669"/>
    <property type="project" value="TreeGrafter"/>
</dbReference>
<feature type="domain" description="Enoyl-CoA hydratase/isomerase" evidence="4">
    <location>
        <begin position="13"/>
        <end position="327"/>
    </location>
</feature>
<name>A0A1R2BWA0_9CILI</name>
<dbReference type="AlphaFoldDB" id="A0A1R2BWA0"/>
<dbReference type="PANTHER" id="PTHR43176">
    <property type="entry name" value="3-HYDROXYISOBUTYRYL-COA HYDROLASE-RELATED"/>
    <property type="match status" value="1"/>
</dbReference>
<dbReference type="InterPro" id="IPR032259">
    <property type="entry name" value="HIBYL-CoA-H"/>
</dbReference>
<dbReference type="GO" id="GO:0003860">
    <property type="term" value="F:3-hydroxyisobutyryl-CoA hydrolase activity"/>
    <property type="evidence" value="ECO:0007669"/>
    <property type="project" value="UniProtKB-EC"/>
</dbReference>